<dbReference type="GO" id="GO:0016020">
    <property type="term" value="C:membrane"/>
    <property type="evidence" value="ECO:0007669"/>
    <property type="project" value="UniProtKB-SubCell"/>
</dbReference>
<evidence type="ECO:0000313" key="8">
    <source>
        <dbReference type="EMBL" id="OXA41832.1"/>
    </source>
</evidence>
<evidence type="ECO:0000256" key="7">
    <source>
        <dbReference type="SAM" id="MobiDB-lite"/>
    </source>
</evidence>
<dbReference type="AlphaFoldDB" id="A0A226D8F8"/>
<dbReference type="PANTHER" id="PTHR21355:SF0">
    <property type="entry name" value="G-PROTEIN COUPLED RECEPTOR-ASSOCIATED PROTEIN LMBRD2"/>
    <property type="match status" value="1"/>
</dbReference>
<evidence type="ECO:0000256" key="1">
    <source>
        <dbReference type="ARBA" id="ARBA00004141"/>
    </source>
</evidence>
<feature type="compositionally biased region" description="Basic and acidic residues" evidence="7">
    <location>
        <begin position="592"/>
        <end position="602"/>
    </location>
</feature>
<feature type="region of interest" description="Disordered" evidence="7">
    <location>
        <begin position="577"/>
        <end position="643"/>
    </location>
</feature>
<comment type="subcellular location">
    <subcellularLocation>
        <location evidence="1">Membrane</location>
        <topology evidence="1">Multi-pass membrane protein</topology>
    </subcellularLocation>
</comment>
<keyword evidence="9" id="KW-1185">Reference proteome</keyword>
<dbReference type="InterPro" id="IPR006876">
    <property type="entry name" value="LMBR1-like_membr_prot"/>
</dbReference>
<dbReference type="STRING" id="158441.A0A226D8F8"/>
<dbReference type="OrthoDB" id="203099at2759"/>
<protein>
    <submittedName>
        <fullName evidence="8">LMBR1 domain-containing protein 2</fullName>
    </submittedName>
</protein>
<name>A0A226D8F8_FOLCA</name>
<evidence type="ECO:0000256" key="5">
    <source>
        <dbReference type="ARBA" id="ARBA00023136"/>
    </source>
</evidence>
<accession>A0A226D8F8</accession>
<evidence type="ECO:0000256" key="4">
    <source>
        <dbReference type="ARBA" id="ARBA00022989"/>
    </source>
</evidence>
<dbReference type="PANTHER" id="PTHR21355">
    <property type="entry name" value="G-PROTEIN COUPLED RECEPTOR-ASSOCIATED PROTEIN LMBRD2"/>
    <property type="match status" value="1"/>
</dbReference>
<comment type="similarity">
    <text evidence="2">Belongs to the LIMR family.</text>
</comment>
<dbReference type="InterPro" id="IPR051584">
    <property type="entry name" value="GPCR-associated_LMBR1"/>
</dbReference>
<organism evidence="8 9">
    <name type="scientific">Folsomia candida</name>
    <name type="common">Springtail</name>
    <dbReference type="NCBI Taxonomy" id="158441"/>
    <lineage>
        <taxon>Eukaryota</taxon>
        <taxon>Metazoa</taxon>
        <taxon>Ecdysozoa</taxon>
        <taxon>Arthropoda</taxon>
        <taxon>Hexapoda</taxon>
        <taxon>Collembola</taxon>
        <taxon>Entomobryomorpha</taxon>
        <taxon>Isotomoidea</taxon>
        <taxon>Isotomidae</taxon>
        <taxon>Proisotominae</taxon>
        <taxon>Folsomia</taxon>
    </lineage>
</organism>
<keyword evidence="4" id="KW-1133">Transmembrane helix</keyword>
<gene>
    <name evidence="8" type="ORF">Fcan01_23504</name>
</gene>
<evidence type="ECO:0000256" key="2">
    <source>
        <dbReference type="ARBA" id="ARBA00010487"/>
    </source>
</evidence>
<evidence type="ECO:0000313" key="9">
    <source>
        <dbReference type="Proteomes" id="UP000198287"/>
    </source>
</evidence>
<keyword evidence="5" id="KW-0472">Membrane</keyword>
<comment type="caution">
    <text evidence="8">The sequence shown here is derived from an EMBL/GenBank/DDBJ whole genome shotgun (WGS) entry which is preliminary data.</text>
</comment>
<sequence>MSSVQLGIDLIATFLLAAWLLFHYGNWYRHHIFVTLAVLVAWYFSFIIVLVLPIDISTTTYLKCLTNLNETNITTTTTTVTSVLANTTNDLLLCNPPPSYVGSHVLTNLWRVVYWTSQCLTWLLLPLTLSYINSGEFNVKKKLQAALLDNAIYYSLYLFICVILLIYLATRPGLELDFQKLKAIASSASNSWGLFLLVGMLGYGLISVPLTIWSKSKLTSTLSAAYFRTAKLSQERNSAEETLDDTLESFQLIQNTPKYRHFISQIDSLIPVEFRERLQRRRNRVEQQSVEFVDEKILVKLHKQVKKALQNYHRVEMQWEGQLDYVIYLEDVEKSGRSGGRSFVHSFSSGGSNLWRWWPTGEYYYRCILTPYLLKILSILTGILSGIIIWSEATFFSQHPVLSVFAAFLNSANYNYTWIEIVSTVTTAYLAVCAFYTVFKIRIFNFYYLAGRHQTDEYSLVFSGMLLSRLTPPLCLNVISLFHLDSHIIKSHSQETSYTKIMGHMDVISLIADGFNIYFPMGILIVSLLTYFKVGKRLLAMVGVEQFFEENVDDVGGDDSTGDLVREGKELVAREKRRRLRSQENQQSNRNWRYDENSEVRNRNALSSSIQSQSGGGGAIGSGSIGSSSNNCTNPPRDLFDDV</sequence>
<feature type="compositionally biased region" description="Gly residues" evidence="7">
    <location>
        <begin position="614"/>
        <end position="624"/>
    </location>
</feature>
<dbReference type="OMA" id="QLERICY"/>
<reference evidence="8 9" key="1">
    <citation type="submission" date="2015-12" db="EMBL/GenBank/DDBJ databases">
        <title>The genome of Folsomia candida.</title>
        <authorList>
            <person name="Faddeeva A."/>
            <person name="Derks M.F."/>
            <person name="Anvar Y."/>
            <person name="Smit S."/>
            <person name="Van Straalen N."/>
            <person name="Roelofs D."/>
        </authorList>
    </citation>
    <scope>NUCLEOTIDE SEQUENCE [LARGE SCALE GENOMIC DNA]</scope>
    <source>
        <strain evidence="8 9">VU population</strain>
        <tissue evidence="8">Whole body</tissue>
    </source>
</reference>
<evidence type="ECO:0000256" key="6">
    <source>
        <dbReference type="SAM" id="Coils"/>
    </source>
</evidence>
<feature type="coiled-coil region" evidence="6">
    <location>
        <begin position="275"/>
        <end position="318"/>
    </location>
</feature>
<keyword evidence="6" id="KW-0175">Coiled coil</keyword>
<proteinExistence type="inferred from homology"/>
<dbReference type="Proteomes" id="UP000198287">
    <property type="component" value="Unassembled WGS sequence"/>
</dbReference>
<keyword evidence="3" id="KW-0812">Transmembrane</keyword>
<evidence type="ECO:0000256" key="3">
    <source>
        <dbReference type="ARBA" id="ARBA00022692"/>
    </source>
</evidence>
<dbReference type="EMBL" id="LNIX01000028">
    <property type="protein sequence ID" value="OXA41832.1"/>
    <property type="molecule type" value="Genomic_DNA"/>
</dbReference>
<dbReference type="Pfam" id="PF04791">
    <property type="entry name" value="LMBR1"/>
    <property type="match status" value="1"/>
</dbReference>